<dbReference type="Gene3D" id="1.20.58.1240">
    <property type="match status" value="1"/>
</dbReference>
<dbReference type="GeneID" id="11534589"/>
<evidence type="ECO:0000259" key="1">
    <source>
        <dbReference type="Pfam" id="PF22431"/>
    </source>
</evidence>
<gene>
    <name evidence="2" type="primary">TPHA0D04150</name>
    <name evidence="2" type="ordered locus">TPHA_0D04150</name>
</gene>
<evidence type="ECO:0000313" key="2">
    <source>
        <dbReference type="EMBL" id="CCE63048.1"/>
    </source>
</evidence>
<dbReference type="STRING" id="1071381.G8BT77"/>
<dbReference type="EMBL" id="HE612859">
    <property type="protein sequence ID" value="CCE63048.1"/>
    <property type="molecule type" value="Genomic_DNA"/>
</dbReference>
<dbReference type="GO" id="GO:0000301">
    <property type="term" value="P:retrograde transport, vesicle recycling within Golgi"/>
    <property type="evidence" value="ECO:0007669"/>
    <property type="project" value="EnsemblFungi"/>
</dbReference>
<dbReference type="GO" id="GO:0017119">
    <property type="term" value="C:Golgi transport complex"/>
    <property type="evidence" value="ECO:0007669"/>
    <property type="project" value="EnsemblFungi"/>
</dbReference>
<dbReference type="eggNOG" id="ENOG502RYA4">
    <property type="taxonomic scope" value="Eukaryota"/>
</dbReference>
<name>G8BT77_TETPH</name>
<dbReference type="Proteomes" id="UP000005666">
    <property type="component" value="Chromosome 4"/>
</dbReference>
<proteinExistence type="predicted"/>
<organism evidence="2 3">
    <name type="scientific">Tetrapisispora phaffii (strain ATCC 24235 / CBS 4417 / NBRC 1672 / NRRL Y-8282 / UCD 70-5)</name>
    <name type="common">Yeast</name>
    <name type="synonym">Fabospora phaffii</name>
    <dbReference type="NCBI Taxonomy" id="1071381"/>
    <lineage>
        <taxon>Eukaryota</taxon>
        <taxon>Fungi</taxon>
        <taxon>Dikarya</taxon>
        <taxon>Ascomycota</taxon>
        <taxon>Saccharomycotina</taxon>
        <taxon>Saccharomycetes</taxon>
        <taxon>Saccharomycetales</taxon>
        <taxon>Saccharomycetaceae</taxon>
        <taxon>Tetrapisispora</taxon>
    </lineage>
</organism>
<sequence>MEDFELPIAAEINRDLFSDEIEVYKNDIESFDVDKFLMKNNLQYIQLDSLIRSVDDLSRDVIQNLSAELINKYTDYTKFCLTYAIDGDKLNNNESLAELEKTKTNLYEFISQLELLIAKDIPRTKEVISDTTSYLSKVNEIEQILVNHIRLNKTLARSKELSDALHHLCGSDVLDEPVILELMKQLNKLVLQTFAMLRELDDLDSPYIRHLRNDYQSLIQTFQISMKILVEKCISDPDNYTNLATELVLIMKQTQQLTDAPSQE</sequence>
<evidence type="ECO:0000313" key="3">
    <source>
        <dbReference type="Proteomes" id="UP000005666"/>
    </source>
</evidence>
<dbReference type="AlphaFoldDB" id="G8BT77"/>
<dbReference type="GO" id="GO:0006888">
    <property type="term" value="P:endoplasmic reticulum to Golgi vesicle-mediated transport"/>
    <property type="evidence" value="ECO:0007669"/>
    <property type="project" value="EnsemblFungi"/>
</dbReference>
<dbReference type="RefSeq" id="XP_003685482.1">
    <property type="nucleotide sequence ID" value="XM_003685434.1"/>
</dbReference>
<accession>G8BT77</accession>
<keyword evidence="3" id="KW-1185">Reference proteome</keyword>
<dbReference type="GO" id="GO:0000425">
    <property type="term" value="P:pexophagy"/>
    <property type="evidence" value="ECO:0007669"/>
    <property type="project" value="EnsemblFungi"/>
</dbReference>
<reference evidence="2 3" key="1">
    <citation type="journal article" date="2011" name="Proc. Natl. Acad. Sci. U.S.A.">
        <title>Evolutionary erosion of yeast sex chromosomes by mating-type switching accidents.</title>
        <authorList>
            <person name="Gordon J.L."/>
            <person name="Armisen D."/>
            <person name="Proux-Wera E."/>
            <person name="Oheigeartaigh S.S."/>
            <person name="Byrne K.P."/>
            <person name="Wolfe K.H."/>
        </authorList>
    </citation>
    <scope>NUCLEOTIDE SEQUENCE [LARGE SCALE GENOMIC DNA]</scope>
    <source>
        <strain evidence="3">ATCC 24235 / CBS 4417 / NBRC 1672 / NRRL Y-8282 / UCD 70-5</strain>
    </source>
</reference>
<feature type="domain" description="Conserved oligomeric Golgi complex subunit 2 C-terminal" evidence="1">
    <location>
        <begin position="105"/>
        <end position="243"/>
    </location>
</feature>
<dbReference type="OrthoDB" id="4034328at2759"/>
<protein>
    <recommendedName>
        <fullName evidence="1">Conserved oligomeric Golgi complex subunit 2 C-terminal domain-containing protein</fullName>
    </recommendedName>
</protein>
<dbReference type="KEGG" id="tpf:TPHA_0D04150"/>
<dbReference type="Pfam" id="PF22431">
    <property type="entry name" value="COG2p_C"/>
    <property type="match status" value="1"/>
</dbReference>
<dbReference type="OMA" id="YVHHLRN"/>
<dbReference type="HOGENOM" id="CLU_095072_0_0_1"/>
<dbReference type="GO" id="GO:0032258">
    <property type="term" value="P:cytoplasm to vacuole targeting by the Cvt pathway"/>
    <property type="evidence" value="ECO:0007669"/>
    <property type="project" value="EnsemblFungi"/>
</dbReference>
<dbReference type="InterPro" id="IPR054494">
    <property type="entry name" value="COG2_C"/>
</dbReference>